<keyword evidence="2" id="KW-0472">Membrane</keyword>
<gene>
    <name evidence="4" type="primary">gb00659</name>
    <name evidence="4" type="ORF">PR202_gb00659</name>
</gene>
<evidence type="ECO:0000313" key="4">
    <source>
        <dbReference type="EMBL" id="GJN13903.1"/>
    </source>
</evidence>
<name>A0AAV5DSF1_ELECO</name>
<reference evidence="4" key="2">
    <citation type="submission" date="2021-12" db="EMBL/GenBank/DDBJ databases">
        <title>Resequencing data analysis of finger millet.</title>
        <authorList>
            <person name="Hatakeyama M."/>
            <person name="Aluri S."/>
            <person name="Balachadran M.T."/>
            <person name="Sivarajan S.R."/>
            <person name="Poveda L."/>
            <person name="Shimizu-Inatsugi R."/>
            <person name="Schlapbach R."/>
            <person name="Sreeman S.M."/>
            <person name="Shimizu K.K."/>
        </authorList>
    </citation>
    <scope>NUCLEOTIDE SEQUENCE</scope>
</reference>
<feature type="transmembrane region" description="Helical" evidence="2">
    <location>
        <begin position="52"/>
        <end position="76"/>
    </location>
</feature>
<organism evidence="4 5">
    <name type="scientific">Eleusine coracana subsp. coracana</name>
    <dbReference type="NCBI Taxonomy" id="191504"/>
    <lineage>
        <taxon>Eukaryota</taxon>
        <taxon>Viridiplantae</taxon>
        <taxon>Streptophyta</taxon>
        <taxon>Embryophyta</taxon>
        <taxon>Tracheophyta</taxon>
        <taxon>Spermatophyta</taxon>
        <taxon>Magnoliopsida</taxon>
        <taxon>Liliopsida</taxon>
        <taxon>Poales</taxon>
        <taxon>Poaceae</taxon>
        <taxon>PACMAD clade</taxon>
        <taxon>Chloridoideae</taxon>
        <taxon>Cynodonteae</taxon>
        <taxon>Eleusininae</taxon>
        <taxon>Eleusine</taxon>
    </lineage>
</organism>
<feature type="transmembrane region" description="Helical" evidence="2">
    <location>
        <begin position="13"/>
        <end position="32"/>
    </location>
</feature>
<evidence type="ECO:0000256" key="1">
    <source>
        <dbReference type="SAM" id="MobiDB-lite"/>
    </source>
</evidence>
<dbReference type="EMBL" id="BQKI01000071">
    <property type="protein sequence ID" value="GJN13903.1"/>
    <property type="molecule type" value="Genomic_DNA"/>
</dbReference>
<feature type="transmembrane region" description="Helical" evidence="2">
    <location>
        <begin position="146"/>
        <end position="164"/>
    </location>
</feature>
<dbReference type="AlphaFoldDB" id="A0AAV5DSF1"/>
<protein>
    <recommendedName>
        <fullName evidence="3">DUF4220 domain-containing protein</fullName>
    </recommendedName>
</protein>
<feature type="compositionally biased region" description="Low complexity" evidence="1">
    <location>
        <begin position="183"/>
        <end position="205"/>
    </location>
</feature>
<keyword evidence="2" id="KW-0812">Transmembrane</keyword>
<feature type="domain" description="DUF4220" evidence="3">
    <location>
        <begin position="57"/>
        <end position="431"/>
    </location>
</feature>
<dbReference type="InterPro" id="IPR025315">
    <property type="entry name" value="DUF4220"/>
</dbReference>
<dbReference type="PANTHER" id="PTHR31325">
    <property type="entry name" value="OS01G0798800 PROTEIN-RELATED"/>
    <property type="match status" value="1"/>
</dbReference>
<proteinExistence type="predicted"/>
<feature type="transmembrane region" description="Helical" evidence="2">
    <location>
        <begin position="341"/>
        <end position="362"/>
    </location>
</feature>
<keyword evidence="2" id="KW-1133">Transmembrane helix</keyword>
<feature type="region of interest" description="Disordered" evidence="1">
    <location>
        <begin position="179"/>
        <end position="215"/>
    </location>
</feature>
<feature type="transmembrane region" description="Helical" evidence="2">
    <location>
        <begin position="308"/>
        <end position="329"/>
    </location>
</feature>
<dbReference type="InterPro" id="IPR007658">
    <property type="entry name" value="DUF594"/>
</dbReference>
<evidence type="ECO:0000313" key="5">
    <source>
        <dbReference type="Proteomes" id="UP001054889"/>
    </source>
</evidence>
<comment type="caution">
    <text evidence="4">The sequence shown here is derived from an EMBL/GenBank/DDBJ whole genome shotgun (WGS) entry which is preliminary data.</text>
</comment>
<dbReference type="Pfam" id="PF04578">
    <property type="entry name" value="DUF594"/>
    <property type="match status" value="1"/>
</dbReference>
<keyword evidence="5" id="KW-1185">Reference proteome</keyword>
<accession>A0AAV5DSF1</accession>
<dbReference type="Pfam" id="PF13968">
    <property type="entry name" value="DUF4220"/>
    <property type="match status" value="1"/>
</dbReference>
<feature type="transmembrane region" description="Helical" evidence="2">
    <location>
        <begin position="88"/>
        <end position="108"/>
    </location>
</feature>
<evidence type="ECO:0000256" key="2">
    <source>
        <dbReference type="SAM" id="Phobius"/>
    </source>
</evidence>
<sequence>MIVAKLSQFWSKWGFQIYVIFSLGANVVLGLLSRTRCRLASSRCARRWQKVLVFIVWVLYQLGEAATTSAISGLTLCGSDVSEDEKQVVALWAPFLLLHLGGPDNLTAYALEDNKLEKRAWFEMTVHFIGVGYAIFQYTYRDDRSWVMIAASVIIFVAGVTKHVERTYARWKANFDKMQKDASSPSSSSSSSSLLDDSSSNNNSNKETAPSGSTEARMDRLKDIIDSKTRRWVLCDLEALLLAQDLHPIWRQAMVDYSVQPESSRQQASQKVHSLTWRSVCKVAEMELSLMYEVLYTKAMVAQSWLGWYYLVRFLSPVFTAAAALLFWIHRQQQQQQVRVSFVRITYALLLIDFLLDLAWLLRALGSTWAYAYAREHAPGWLHHQVICPPRRWCRLHRFVNRIDPTWWLLRRDPVSYRTWSGTIGRYNLLSECTTTSCCSLWWPEWLKPKEETRQHRGPGHLSEKYYIMEDIRSKWGLKAFDVRDREQLFPGLDDIHDEDEAPRFGTEFEEDVLAWHIATCIILPYIRSSENDHATAIEVMSEYMMFLVAFRREMLPGLVLHSLWKVTRETLVSIWGEHLDYRKQPDLAALSNKEKLAIILRRMRVKDAKKVAEEAEKGRHKKIMKPSEGTTLIWDAINLFASLTLAADTVDHREQRKNSIESGDRLKRRKSVPVAQLLDLIFNVWVDKLVYAALRCSRESHAKQLSAGGDLTTVLWMVIQHAAPFRMGPQKGWGCSAGRAGPDGGGAPSTAAI</sequence>
<evidence type="ECO:0000259" key="3">
    <source>
        <dbReference type="Pfam" id="PF13968"/>
    </source>
</evidence>
<reference evidence="4" key="1">
    <citation type="journal article" date="2018" name="DNA Res.">
        <title>Multiple hybrid de novo genome assembly of finger millet, an orphan allotetraploid crop.</title>
        <authorList>
            <person name="Hatakeyama M."/>
            <person name="Aluri S."/>
            <person name="Balachadran M.T."/>
            <person name="Sivarajan S.R."/>
            <person name="Patrignani A."/>
            <person name="Gruter S."/>
            <person name="Poveda L."/>
            <person name="Shimizu-Inatsugi R."/>
            <person name="Baeten J."/>
            <person name="Francoijs K.J."/>
            <person name="Nataraja K.N."/>
            <person name="Reddy Y.A.N."/>
            <person name="Phadnis S."/>
            <person name="Ravikumar R.L."/>
            <person name="Schlapbach R."/>
            <person name="Sreeman S.M."/>
            <person name="Shimizu K.K."/>
        </authorList>
    </citation>
    <scope>NUCLEOTIDE SEQUENCE</scope>
</reference>
<dbReference type="Proteomes" id="UP001054889">
    <property type="component" value="Unassembled WGS sequence"/>
</dbReference>